<sequence length="288" mass="31892">MGRDRDPQVRSTLGVQRRDESSGEEHSRSVLAQSRESDRWVQLIDEDMVRQKAILDLALQFDNACTAKDDLRKAYEKCYDIPQESRALIDTFLKEGSDKDYEMNLSILNNENDQWELSLDIDDSDLRLTPVMRPSSSTRVETSHSTQNPVRIIPGPAVIEDVGEDGDFKSRSWVSVTDYVNANGGTVSGCLGDIKNFLKNGKLDQVVAIVKSCSPNVICDLTVTMKDLSGTIHHKIIGEGGYGKDITVGVALILANVSVFSPKPSMHYLKRNIVKVFRKDTILGSGSG</sequence>
<feature type="compositionally biased region" description="Basic and acidic residues" evidence="1">
    <location>
        <begin position="16"/>
        <end position="28"/>
    </location>
</feature>
<comment type="caution">
    <text evidence="3">The sequence shown here is derived from an EMBL/GenBank/DDBJ whole genome shotgun (WGS) entry which is preliminary data.</text>
</comment>
<dbReference type="EMBL" id="BQNB010016677">
    <property type="protein sequence ID" value="GJT54504.1"/>
    <property type="molecule type" value="Genomic_DNA"/>
</dbReference>
<gene>
    <name evidence="3" type="ORF">Tco_0989558</name>
</gene>
<evidence type="ECO:0000313" key="3">
    <source>
        <dbReference type="EMBL" id="GJT54504.1"/>
    </source>
</evidence>
<evidence type="ECO:0000259" key="2">
    <source>
        <dbReference type="Pfam" id="PF15072"/>
    </source>
</evidence>
<reference evidence="3" key="1">
    <citation type="journal article" date="2022" name="Int. J. Mol. Sci.">
        <title>Draft Genome of Tanacetum Coccineum: Genomic Comparison of Closely Related Tanacetum-Family Plants.</title>
        <authorList>
            <person name="Yamashiro T."/>
            <person name="Shiraishi A."/>
            <person name="Nakayama K."/>
            <person name="Satake H."/>
        </authorList>
    </citation>
    <scope>NUCLEOTIDE SEQUENCE</scope>
</reference>
<evidence type="ECO:0000313" key="4">
    <source>
        <dbReference type="Proteomes" id="UP001151760"/>
    </source>
</evidence>
<feature type="domain" description="Homologous recombination OB-fold protein OB-fold" evidence="2">
    <location>
        <begin position="202"/>
        <end position="279"/>
    </location>
</feature>
<keyword evidence="4" id="KW-1185">Reference proteome</keyword>
<dbReference type="Proteomes" id="UP001151760">
    <property type="component" value="Unassembled WGS sequence"/>
</dbReference>
<dbReference type="PANTHER" id="PTHR14523:SF1">
    <property type="entry name" value="HOMOLOGOUS RECOMBINATION OB-FOLD PROTEIN"/>
    <property type="match status" value="1"/>
</dbReference>
<accession>A0ABQ5EUN2</accession>
<dbReference type="Pfam" id="PF15072">
    <property type="entry name" value="HROB"/>
    <property type="match status" value="1"/>
</dbReference>
<dbReference type="InterPro" id="IPR028045">
    <property type="entry name" value="HROB"/>
</dbReference>
<dbReference type="PANTHER" id="PTHR14523">
    <property type="entry name" value="UNCHARACTERIZED PROTEIN C17ORF53 HOMOLOG"/>
    <property type="match status" value="1"/>
</dbReference>
<evidence type="ECO:0000256" key="1">
    <source>
        <dbReference type="SAM" id="MobiDB-lite"/>
    </source>
</evidence>
<protein>
    <submittedName>
        <fullName evidence="3">Ribonuclease H-like domain-containing protein</fullName>
    </submittedName>
</protein>
<proteinExistence type="predicted"/>
<reference evidence="3" key="2">
    <citation type="submission" date="2022-01" db="EMBL/GenBank/DDBJ databases">
        <authorList>
            <person name="Yamashiro T."/>
            <person name="Shiraishi A."/>
            <person name="Satake H."/>
            <person name="Nakayama K."/>
        </authorList>
    </citation>
    <scope>NUCLEOTIDE SEQUENCE</scope>
</reference>
<organism evidence="3 4">
    <name type="scientific">Tanacetum coccineum</name>
    <dbReference type="NCBI Taxonomy" id="301880"/>
    <lineage>
        <taxon>Eukaryota</taxon>
        <taxon>Viridiplantae</taxon>
        <taxon>Streptophyta</taxon>
        <taxon>Embryophyta</taxon>
        <taxon>Tracheophyta</taxon>
        <taxon>Spermatophyta</taxon>
        <taxon>Magnoliopsida</taxon>
        <taxon>eudicotyledons</taxon>
        <taxon>Gunneridae</taxon>
        <taxon>Pentapetalae</taxon>
        <taxon>asterids</taxon>
        <taxon>campanulids</taxon>
        <taxon>Asterales</taxon>
        <taxon>Asteraceae</taxon>
        <taxon>Asteroideae</taxon>
        <taxon>Anthemideae</taxon>
        <taxon>Anthemidinae</taxon>
        <taxon>Tanacetum</taxon>
    </lineage>
</organism>
<dbReference type="InterPro" id="IPR058570">
    <property type="entry name" value="HROB_OB"/>
</dbReference>
<feature type="region of interest" description="Disordered" evidence="1">
    <location>
        <begin position="1"/>
        <end position="31"/>
    </location>
</feature>
<name>A0ABQ5EUN2_9ASTR</name>